<keyword evidence="3" id="KW-0217">Developmental protein</keyword>
<comment type="similarity">
    <text evidence="2 8">Belongs to the EMP24/GP25L family.</text>
</comment>
<dbReference type="GO" id="GO:0006888">
    <property type="term" value="P:endoplasmic reticulum to Golgi vesicle-mediated transport"/>
    <property type="evidence" value="ECO:0007669"/>
    <property type="project" value="EnsemblMetazoa"/>
</dbReference>
<sequence length="140" mass="16108">MARAAFIVCLLMACAWSSHAVMFKLSPNTQKCLKEDIQANQLVMGEYEVSEVPGQIIDYIARDTKGHILSQKEHITKGKFSFMSEVYETYEICFISKVPAQKTNSRVLFFSIFSMCCLLGLATWQVLYLRRYFKAKKLIE</sequence>
<feature type="transmembrane region" description="Helical" evidence="9">
    <location>
        <begin position="107"/>
        <end position="129"/>
    </location>
</feature>
<evidence type="ECO:0000256" key="4">
    <source>
        <dbReference type="ARBA" id="ARBA00022692"/>
    </source>
</evidence>
<dbReference type="GO" id="GO:0016020">
    <property type="term" value="C:membrane"/>
    <property type="evidence" value="ECO:0007669"/>
    <property type="project" value="UniProtKB-SubCell"/>
</dbReference>
<evidence type="ECO:0000256" key="9">
    <source>
        <dbReference type="SAM" id="Phobius"/>
    </source>
</evidence>
<keyword evidence="6 9" id="KW-1133">Transmembrane helix</keyword>
<evidence type="ECO:0000256" key="5">
    <source>
        <dbReference type="ARBA" id="ARBA00022729"/>
    </source>
</evidence>
<name>B4IJE0_DROSE</name>
<accession>B4IJE0</accession>
<dbReference type="Pfam" id="PF01105">
    <property type="entry name" value="EMP24_GP25L"/>
    <property type="match status" value="2"/>
</dbReference>
<dbReference type="InterPro" id="IPR015720">
    <property type="entry name" value="Emp24-like"/>
</dbReference>
<protein>
    <submittedName>
        <fullName evidence="12">GM17789</fullName>
    </submittedName>
</protein>
<evidence type="ECO:0000256" key="7">
    <source>
        <dbReference type="ARBA" id="ARBA00023136"/>
    </source>
</evidence>
<evidence type="ECO:0000259" key="11">
    <source>
        <dbReference type="PROSITE" id="PS50866"/>
    </source>
</evidence>
<proteinExistence type="inferred from homology"/>
<evidence type="ECO:0000256" key="1">
    <source>
        <dbReference type="ARBA" id="ARBA00004479"/>
    </source>
</evidence>
<gene>
    <name evidence="12" type="primary">Dsec\GM17789</name>
    <name evidence="12" type="ORF">Dsec_GM17789</name>
</gene>
<keyword evidence="4 8" id="KW-0812">Transmembrane</keyword>
<feature type="chain" id="PRO_5002810761" evidence="10">
    <location>
        <begin position="21"/>
        <end position="140"/>
    </location>
</feature>
<keyword evidence="5 10" id="KW-0732">Signal</keyword>
<dbReference type="GO" id="GO:0038024">
    <property type="term" value="F:cargo receptor activity"/>
    <property type="evidence" value="ECO:0007669"/>
    <property type="project" value="EnsemblMetazoa"/>
</dbReference>
<dbReference type="EMBL" id="CH480848">
    <property type="protein sequence ID" value="EDW51131.1"/>
    <property type="molecule type" value="Genomic_DNA"/>
</dbReference>
<dbReference type="STRING" id="7238.B4IJE0"/>
<dbReference type="PANTHER" id="PTHR22811">
    <property type="entry name" value="TRANSMEMBRANE EMP24 DOMAIN-CONTAINING PROTEIN"/>
    <property type="match status" value="1"/>
</dbReference>
<evidence type="ECO:0000256" key="8">
    <source>
        <dbReference type="RuleBase" id="RU003827"/>
    </source>
</evidence>
<feature type="signal peptide" evidence="10">
    <location>
        <begin position="1"/>
        <end position="20"/>
    </location>
</feature>
<dbReference type="SMART" id="SM01190">
    <property type="entry name" value="EMP24_GP25L"/>
    <property type="match status" value="1"/>
</dbReference>
<dbReference type="PROSITE" id="PS50866">
    <property type="entry name" value="GOLD"/>
    <property type="match status" value="1"/>
</dbReference>
<feature type="domain" description="GOLD" evidence="11">
    <location>
        <begin position="30"/>
        <end position="114"/>
    </location>
</feature>
<comment type="subcellular location">
    <subcellularLocation>
        <location evidence="1 8">Membrane</location>
        <topology evidence="1 8">Single-pass type I membrane protein</topology>
    </subcellularLocation>
</comment>
<reference evidence="12 13" key="1">
    <citation type="journal article" date="2007" name="Nature">
        <title>Evolution of genes and genomes on the Drosophila phylogeny.</title>
        <authorList>
            <consortium name="Drosophila 12 Genomes Consortium"/>
            <person name="Clark A.G."/>
            <person name="Eisen M.B."/>
            <person name="Smith D.R."/>
            <person name="Bergman C.M."/>
            <person name="Oliver B."/>
            <person name="Markow T.A."/>
            <person name="Kaufman T.C."/>
            <person name="Kellis M."/>
            <person name="Gelbart W."/>
            <person name="Iyer V.N."/>
            <person name="Pollard D.A."/>
            <person name="Sackton T.B."/>
            <person name="Larracuente A.M."/>
            <person name="Singh N.D."/>
            <person name="Abad J.P."/>
            <person name="Abt D.N."/>
            <person name="Adryan B."/>
            <person name="Aguade M."/>
            <person name="Akashi H."/>
            <person name="Anderson W.W."/>
            <person name="Aquadro C.F."/>
            <person name="Ardell D.H."/>
            <person name="Arguello R."/>
            <person name="Artieri C.G."/>
            <person name="Barbash D.A."/>
            <person name="Barker D."/>
            <person name="Barsanti P."/>
            <person name="Batterham P."/>
            <person name="Batzoglou S."/>
            <person name="Begun D."/>
            <person name="Bhutkar A."/>
            <person name="Blanco E."/>
            <person name="Bosak S.A."/>
            <person name="Bradley R.K."/>
            <person name="Brand A.D."/>
            <person name="Brent M.R."/>
            <person name="Brooks A.N."/>
            <person name="Brown R.H."/>
            <person name="Butlin R.K."/>
            <person name="Caggese C."/>
            <person name="Calvi B.R."/>
            <person name="Bernardo de Carvalho A."/>
            <person name="Caspi A."/>
            <person name="Castrezana S."/>
            <person name="Celniker S.E."/>
            <person name="Chang J.L."/>
            <person name="Chapple C."/>
            <person name="Chatterji S."/>
            <person name="Chinwalla A."/>
            <person name="Civetta A."/>
            <person name="Clifton S.W."/>
            <person name="Comeron J.M."/>
            <person name="Costello J.C."/>
            <person name="Coyne J.A."/>
            <person name="Daub J."/>
            <person name="David R.G."/>
            <person name="Delcher A.L."/>
            <person name="Delehaunty K."/>
            <person name="Do C.B."/>
            <person name="Ebling H."/>
            <person name="Edwards K."/>
            <person name="Eickbush T."/>
            <person name="Evans J.D."/>
            <person name="Filipski A."/>
            <person name="Findeiss S."/>
            <person name="Freyhult E."/>
            <person name="Fulton L."/>
            <person name="Fulton R."/>
            <person name="Garcia A.C."/>
            <person name="Gardiner A."/>
            <person name="Garfield D.A."/>
            <person name="Garvin B.E."/>
            <person name="Gibson G."/>
            <person name="Gilbert D."/>
            <person name="Gnerre S."/>
            <person name="Godfrey J."/>
            <person name="Good R."/>
            <person name="Gotea V."/>
            <person name="Gravely B."/>
            <person name="Greenberg A.J."/>
            <person name="Griffiths-Jones S."/>
            <person name="Gross S."/>
            <person name="Guigo R."/>
            <person name="Gustafson E.A."/>
            <person name="Haerty W."/>
            <person name="Hahn M.W."/>
            <person name="Halligan D.L."/>
            <person name="Halpern A.L."/>
            <person name="Halter G.M."/>
            <person name="Han M.V."/>
            <person name="Heger A."/>
            <person name="Hillier L."/>
            <person name="Hinrichs A.S."/>
            <person name="Holmes I."/>
            <person name="Hoskins R.A."/>
            <person name="Hubisz M.J."/>
            <person name="Hultmark D."/>
            <person name="Huntley M.A."/>
            <person name="Jaffe D.B."/>
            <person name="Jagadeeshan S."/>
            <person name="Jeck W.R."/>
            <person name="Johnson J."/>
            <person name="Jones C.D."/>
            <person name="Jordan W.C."/>
            <person name="Karpen G.H."/>
            <person name="Kataoka E."/>
            <person name="Keightley P.D."/>
            <person name="Kheradpour P."/>
            <person name="Kirkness E.F."/>
            <person name="Koerich L.B."/>
            <person name="Kristiansen K."/>
            <person name="Kudrna D."/>
            <person name="Kulathinal R.J."/>
            <person name="Kumar S."/>
            <person name="Kwok R."/>
            <person name="Lander E."/>
            <person name="Langley C.H."/>
            <person name="Lapoint R."/>
            <person name="Lazzaro B.P."/>
            <person name="Lee S.J."/>
            <person name="Levesque L."/>
            <person name="Li R."/>
            <person name="Lin C.F."/>
            <person name="Lin M.F."/>
            <person name="Lindblad-Toh K."/>
            <person name="Llopart A."/>
            <person name="Long M."/>
            <person name="Low L."/>
            <person name="Lozovsky E."/>
            <person name="Lu J."/>
            <person name="Luo M."/>
            <person name="Machado C.A."/>
            <person name="Makalowski W."/>
            <person name="Marzo M."/>
            <person name="Matsuda M."/>
            <person name="Matzkin L."/>
            <person name="McAllister B."/>
            <person name="McBride C.S."/>
            <person name="McKernan B."/>
            <person name="McKernan K."/>
            <person name="Mendez-Lago M."/>
            <person name="Minx P."/>
            <person name="Mollenhauer M.U."/>
            <person name="Montooth K."/>
            <person name="Mount S.M."/>
            <person name="Mu X."/>
            <person name="Myers E."/>
            <person name="Negre B."/>
            <person name="Newfeld S."/>
            <person name="Nielsen R."/>
            <person name="Noor M.A."/>
            <person name="O'Grady P."/>
            <person name="Pachter L."/>
            <person name="Papaceit M."/>
            <person name="Parisi M.J."/>
            <person name="Parisi M."/>
            <person name="Parts L."/>
            <person name="Pedersen J.S."/>
            <person name="Pesole G."/>
            <person name="Phillippy A.M."/>
            <person name="Ponting C.P."/>
            <person name="Pop M."/>
            <person name="Porcelli D."/>
            <person name="Powell J.R."/>
            <person name="Prohaska S."/>
            <person name="Pruitt K."/>
            <person name="Puig M."/>
            <person name="Quesneville H."/>
            <person name="Ram K.R."/>
            <person name="Rand D."/>
            <person name="Rasmussen M.D."/>
            <person name="Reed L.K."/>
            <person name="Reenan R."/>
            <person name="Reily A."/>
            <person name="Remington K.A."/>
            <person name="Rieger T.T."/>
            <person name="Ritchie M.G."/>
            <person name="Robin C."/>
            <person name="Rogers Y.H."/>
            <person name="Rohde C."/>
            <person name="Rozas J."/>
            <person name="Rubenfield M.J."/>
            <person name="Ruiz A."/>
            <person name="Russo S."/>
            <person name="Salzberg S.L."/>
            <person name="Sanchez-Gracia A."/>
            <person name="Saranga D.J."/>
            <person name="Sato H."/>
            <person name="Schaeffer S.W."/>
            <person name="Schatz M.C."/>
            <person name="Schlenke T."/>
            <person name="Schwartz R."/>
            <person name="Segarra C."/>
            <person name="Singh R.S."/>
            <person name="Sirot L."/>
            <person name="Sirota M."/>
            <person name="Sisneros N.B."/>
            <person name="Smith C.D."/>
            <person name="Smith T.F."/>
            <person name="Spieth J."/>
            <person name="Stage D.E."/>
            <person name="Stark A."/>
            <person name="Stephan W."/>
            <person name="Strausberg R.L."/>
            <person name="Strempel S."/>
            <person name="Sturgill D."/>
            <person name="Sutton G."/>
            <person name="Sutton G.G."/>
            <person name="Tao W."/>
            <person name="Teichmann S."/>
            <person name="Tobari Y.N."/>
            <person name="Tomimura Y."/>
            <person name="Tsolas J.M."/>
            <person name="Valente V.L."/>
            <person name="Venter E."/>
            <person name="Venter J.C."/>
            <person name="Vicario S."/>
            <person name="Vieira F.G."/>
            <person name="Vilella A.J."/>
            <person name="Villasante A."/>
            <person name="Walenz B."/>
            <person name="Wang J."/>
            <person name="Wasserman M."/>
            <person name="Watts T."/>
            <person name="Wilson D."/>
            <person name="Wilson R.K."/>
            <person name="Wing R.A."/>
            <person name="Wolfner M.F."/>
            <person name="Wong A."/>
            <person name="Wong G.K."/>
            <person name="Wu C.I."/>
            <person name="Wu G."/>
            <person name="Yamamoto D."/>
            <person name="Yang H.P."/>
            <person name="Yang S.P."/>
            <person name="Yorke J.A."/>
            <person name="Yoshida K."/>
            <person name="Zdobnov E."/>
            <person name="Zhang P."/>
            <person name="Zhang Y."/>
            <person name="Zimin A.V."/>
            <person name="Baldwin J."/>
            <person name="Abdouelleil A."/>
            <person name="Abdulkadir J."/>
            <person name="Abebe A."/>
            <person name="Abera B."/>
            <person name="Abreu J."/>
            <person name="Acer S.C."/>
            <person name="Aftuck L."/>
            <person name="Alexander A."/>
            <person name="An P."/>
            <person name="Anderson E."/>
            <person name="Anderson S."/>
            <person name="Arachi H."/>
            <person name="Azer M."/>
            <person name="Bachantsang P."/>
            <person name="Barry A."/>
            <person name="Bayul T."/>
            <person name="Berlin A."/>
            <person name="Bessette D."/>
            <person name="Bloom T."/>
            <person name="Blye J."/>
            <person name="Boguslavskiy L."/>
            <person name="Bonnet C."/>
            <person name="Boukhgalter B."/>
            <person name="Bourzgui I."/>
            <person name="Brown A."/>
            <person name="Cahill P."/>
            <person name="Channer S."/>
            <person name="Cheshatsang Y."/>
            <person name="Chuda L."/>
            <person name="Citroen M."/>
            <person name="Collymore A."/>
            <person name="Cooke P."/>
            <person name="Costello M."/>
            <person name="D'Aco K."/>
            <person name="Daza R."/>
            <person name="De Haan G."/>
            <person name="DeGray S."/>
            <person name="DeMaso C."/>
            <person name="Dhargay N."/>
            <person name="Dooley K."/>
            <person name="Dooley E."/>
            <person name="Doricent M."/>
            <person name="Dorje P."/>
            <person name="Dorjee K."/>
            <person name="Dupes A."/>
            <person name="Elong R."/>
            <person name="Falk J."/>
            <person name="Farina A."/>
            <person name="Faro S."/>
            <person name="Ferguson D."/>
            <person name="Fisher S."/>
            <person name="Foley C.D."/>
            <person name="Franke A."/>
            <person name="Friedrich D."/>
            <person name="Gadbois L."/>
            <person name="Gearin G."/>
            <person name="Gearin C.R."/>
            <person name="Giannoukos G."/>
            <person name="Goode T."/>
            <person name="Graham J."/>
            <person name="Grandbois E."/>
            <person name="Grewal S."/>
            <person name="Gyaltsen K."/>
            <person name="Hafez N."/>
            <person name="Hagos B."/>
            <person name="Hall J."/>
            <person name="Henson C."/>
            <person name="Hollinger A."/>
            <person name="Honan T."/>
            <person name="Huard M.D."/>
            <person name="Hughes L."/>
            <person name="Hurhula B."/>
            <person name="Husby M.E."/>
            <person name="Kamat A."/>
            <person name="Kanga B."/>
            <person name="Kashin S."/>
            <person name="Khazanovich D."/>
            <person name="Kisner P."/>
            <person name="Lance K."/>
            <person name="Lara M."/>
            <person name="Lee W."/>
            <person name="Lennon N."/>
            <person name="Letendre F."/>
            <person name="LeVine R."/>
            <person name="Lipovsky A."/>
            <person name="Liu X."/>
            <person name="Liu J."/>
            <person name="Liu S."/>
            <person name="Lokyitsang T."/>
            <person name="Lokyitsang Y."/>
            <person name="Lubonja R."/>
            <person name="Lui A."/>
            <person name="MacDonald P."/>
            <person name="Magnisalis V."/>
            <person name="Maru K."/>
            <person name="Matthews C."/>
            <person name="McCusker W."/>
            <person name="McDonough S."/>
            <person name="Mehta T."/>
            <person name="Meldrim J."/>
            <person name="Meneus L."/>
            <person name="Mihai O."/>
            <person name="Mihalev A."/>
            <person name="Mihova T."/>
            <person name="Mittelman R."/>
            <person name="Mlenga V."/>
            <person name="Montmayeur A."/>
            <person name="Mulrain L."/>
            <person name="Navidi A."/>
            <person name="Naylor J."/>
            <person name="Negash T."/>
            <person name="Nguyen T."/>
            <person name="Nguyen N."/>
            <person name="Nicol R."/>
            <person name="Norbu C."/>
            <person name="Norbu N."/>
            <person name="Novod N."/>
            <person name="O'Neill B."/>
            <person name="Osman S."/>
            <person name="Markiewicz E."/>
            <person name="Oyono O.L."/>
            <person name="Patti C."/>
            <person name="Phunkhang P."/>
            <person name="Pierre F."/>
            <person name="Priest M."/>
            <person name="Raghuraman S."/>
            <person name="Rege F."/>
            <person name="Reyes R."/>
            <person name="Rise C."/>
            <person name="Rogov P."/>
            <person name="Ross K."/>
            <person name="Ryan E."/>
            <person name="Settipalli S."/>
            <person name="Shea T."/>
            <person name="Sherpa N."/>
            <person name="Shi L."/>
            <person name="Shih D."/>
            <person name="Sparrow T."/>
            <person name="Spaulding J."/>
            <person name="Stalker J."/>
            <person name="Stange-Thomann N."/>
            <person name="Stavropoulos S."/>
            <person name="Stone C."/>
            <person name="Strader C."/>
            <person name="Tesfaye S."/>
            <person name="Thomson T."/>
            <person name="Thoulutsang Y."/>
            <person name="Thoulutsang D."/>
            <person name="Topham K."/>
            <person name="Topping I."/>
            <person name="Tsamla T."/>
            <person name="Vassiliev H."/>
            <person name="Vo A."/>
            <person name="Wangchuk T."/>
            <person name="Wangdi T."/>
            <person name="Weiand M."/>
            <person name="Wilkinson J."/>
            <person name="Wilson A."/>
            <person name="Yadav S."/>
            <person name="Young G."/>
            <person name="Yu Q."/>
            <person name="Zembek L."/>
            <person name="Zhong D."/>
            <person name="Zimmer A."/>
            <person name="Zwirko Z."/>
            <person name="Jaffe D.B."/>
            <person name="Alvarez P."/>
            <person name="Brockman W."/>
            <person name="Butler J."/>
            <person name="Chin C."/>
            <person name="Gnerre S."/>
            <person name="Grabherr M."/>
            <person name="Kleber M."/>
            <person name="Mauceli E."/>
            <person name="MacCallum I."/>
        </authorList>
    </citation>
    <scope>NUCLEOTIDE SEQUENCE [LARGE SCALE GENOMIC DNA]</scope>
    <source>
        <strain evidence="13">Rob3c / Tucson 14021-0248.25</strain>
    </source>
</reference>
<dbReference type="SMR" id="B4IJE0"/>
<evidence type="ECO:0000256" key="3">
    <source>
        <dbReference type="ARBA" id="ARBA00022473"/>
    </source>
</evidence>
<organism evidence="13">
    <name type="scientific">Drosophila sechellia</name>
    <name type="common">Fruit fly</name>
    <dbReference type="NCBI Taxonomy" id="7238"/>
    <lineage>
        <taxon>Eukaryota</taxon>
        <taxon>Metazoa</taxon>
        <taxon>Ecdysozoa</taxon>
        <taxon>Arthropoda</taxon>
        <taxon>Hexapoda</taxon>
        <taxon>Insecta</taxon>
        <taxon>Pterygota</taxon>
        <taxon>Neoptera</taxon>
        <taxon>Endopterygota</taxon>
        <taxon>Diptera</taxon>
        <taxon>Brachycera</taxon>
        <taxon>Muscomorpha</taxon>
        <taxon>Ephydroidea</taxon>
        <taxon>Drosophilidae</taxon>
        <taxon>Drosophila</taxon>
        <taxon>Sophophora</taxon>
    </lineage>
</organism>
<dbReference type="PhylomeDB" id="B4IJE0"/>
<evidence type="ECO:0000313" key="13">
    <source>
        <dbReference type="Proteomes" id="UP000001292"/>
    </source>
</evidence>
<dbReference type="Proteomes" id="UP000001292">
    <property type="component" value="Unassembled WGS sequence"/>
</dbReference>
<evidence type="ECO:0000256" key="10">
    <source>
        <dbReference type="SAM" id="SignalP"/>
    </source>
</evidence>
<dbReference type="GO" id="GO:0005737">
    <property type="term" value="C:cytoplasm"/>
    <property type="evidence" value="ECO:0007669"/>
    <property type="project" value="GOC"/>
</dbReference>
<dbReference type="HOGENOM" id="CLU_066963_3_1_1"/>
<keyword evidence="7 9" id="KW-0472">Membrane</keyword>
<dbReference type="GO" id="GO:0009953">
    <property type="term" value="P:dorsal/ventral pattern formation"/>
    <property type="evidence" value="ECO:0007669"/>
    <property type="project" value="EnsemblMetazoa"/>
</dbReference>
<dbReference type="InterPro" id="IPR009038">
    <property type="entry name" value="GOLD_dom"/>
</dbReference>
<dbReference type="AlphaFoldDB" id="B4IJE0"/>
<evidence type="ECO:0000313" key="12">
    <source>
        <dbReference type="EMBL" id="EDW51131.1"/>
    </source>
</evidence>
<keyword evidence="13" id="KW-1185">Reference proteome</keyword>
<evidence type="ECO:0000256" key="2">
    <source>
        <dbReference type="ARBA" id="ARBA00007104"/>
    </source>
</evidence>
<evidence type="ECO:0000256" key="6">
    <source>
        <dbReference type="ARBA" id="ARBA00022989"/>
    </source>
</evidence>